<dbReference type="OrthoDB" id="884362at2"/>
<protein>
    <recommendedName>
        <fullName evidence="3">SpoIIAA-like</fullName>
    </recommendedName>
</protein>
<dbReference type="Proteomes" id="UP000183947">
    <property type="component" value="Unassembled WGS sequence"/>
</dbReference>
<evidence type="ECO:0000313" key="1">
    <source>
        <dbReference type="EMBL" id="SHK17169.1"/>
    </source>
</evidence>
<accession>A0A1M6QA62</accession>
<sequence length="136" mass="15699">MLVANLEYLLLTHRADLGQLLLRWTRPATSEEHRHGYQVALNLAEREKIGRWLIDLRSRGLAEPADFRWVMQNFRASLAAALPGTRPRLAYLVTPYHAETLNMRLADELATDQMNMVSVRVFTEEQAAQQWLQASR</sequence>
<reference evidence="2" key="1">
    <citation type="submission" date="2016-11" db="EMBL/GenBank/DDBJ databases">
        <authorList>
            <person name="Varghese N."/>
            <person name="Submissions S."/>
        </authorList>
    </citation>
    <scope>NUCLEOTIDE SEQUENCE [LARGE SCALE GENOMIC DNA]</scope>
    <source>
        <strain evidence="2">DSM 18569</strain>
    </source>
</reference>
<dbReference type="RefSeq" id="WP_073281082.1">
    <property type="nucleotide sequence ID" value="NZ_FRAS01000001.1"/>
</dbReference>
<name>A0A1M6QA62_9BACT</name>
<organism evidence="1 2">
    <name type="scientific">Hymenobacter psychrotolerans DSM 18569</name>
    <dbReference type="NCBI Taxonomy" id="1121959"/>
    <lineage>
        <taxon>Bacteria</taxon>
        <taxon>Pseudomonadati</taxon>
        <taxon>Bacteroidota</taxon>
        <taxon>Cytophagia</taxon>
        <taxon>Cytophagales</taxon>
        <taxon>Hymenobacteraceae</taxon>
        <taxon>Hymenobacter</taxon>
    </lineage>
</organism>
<evidence type="ECO:0000313" key="2">
    <source>
        <dbReference type="Proteomes" id="UP000183947"/>
    </source>
</evidence>
<proteinExistence type="predicted"/>
<dbReference type="EMBL" id="FRAS01000001">
    <property type="protein sequence ID" value="SHK17169.1"/>
    <property type="molecule type" value="Genomic_DNA"/>
</dbReference>
<evidence type="ECO:0008006" key="3">
    <source>
        <dbReference type="Google" id="ProtNLM"/>
    </source>
</evidence>
<gene>
    <name evidence="1" type="ORF">SAMN02746009_00498</name>
</gene>
<dbReference type="AlphaFoldDB" id="A0A1M6QA62"/>
<keyword evidence="2" id="KW-1185">Reference proteome</keyword>